<feature type="transmembrane region" description="Helical" evidence="11">
    <location>
        <begin position="6"/>
        <end position="24"/>
    </location>
</feature>
<gene>
    <name evidence="14" type="primary">S2P</name>
</gene>
<evidence type="ECO:0000256" key="11">
    <source>
        <dbReference type="SAM" id="Phobius"/>
    </source>
</evidence>
<dbReference type="PANTHER" id="PTHR13325">
    <property type="entry name" value="PROTEASE M50 MEMBRANE-BOUND TRANSCRIPTION FACTOR SITE 2 PROTEASE"/>
    <property type="match status" value="1"/>
</dbReference>
<dbReference type="GO" id="GO:0012505">
    <property type="term" value="C:endomembrane system"/>
    <property type="evidence" value="ECO:0007669"/>
    <property type="project" value="UniProtKB-SubCell"/>
</dbReference>
<evidence type="ECO:0000256" key="6">
    <source>
        <dbReference type="ARBA" id="ARBA00022692"/>
    </source>
</evidence>
<comment type="function">
    <text evidence="10">Zinc metalloprotease that mediates intramembrane proteolysis of proteins such as ATF6, ATF6B, SREBF1/SREBP1 and SREBF2/SREBP2. Catalyzes the second step in the proteolytic activation of the sterol regulatory element-binding proteins (SREBPs) SREBF1/SREBP1 and SREBF2/SREBP2: cleaves SREBPs within the first transmembrane segment, thereby releasing the N-terminal segment with a portion of the transmembrane segment attached. Mature N-terminal SREBP fragments shuttle to the nucleus and activate gene transcription. Also mediates the second step in the proteolytic activation of the cyclic AMP-dependent transcription factor ATF-6 (ATF6 and ATF6B). Involved in intramembrane proteolysis during bone formation. In astrocytes and osteoblasts, upon DNA damage and ER stress, mediates the second step of the regulated intramembrane proteolytic activation of the transcription factor CREB3L1, leading to the inhibition of cell-cycle progression.</text>
</comment>
<keyword evidence="14" id="KW-0645">Protease</keyword>
<dbReference type="EC" id="3.4.24.85" evidence="4"/>
<dbReference type="AlphaFoldDB" id="A0A9R1SUB5"/>
<evidence type="ECO:0000256" key="7">
    <source>
        <dbReference type="ARBA" id="ARBA00022989"/>
    </source>
</evidence>
<dbReference type="GO" id="GO:0031293">
    <property type="term" value="P:membrane protein intracellular domain proteolysis"/>
    <property type="evidence" value="ECO:0007669"/>
    <property type="project" value="TreeGrafter"/>
</dbReference>
<evidence type="ECO:0000256" key="5">
    <source>
        <dbReference type="ARBA" id="ARBA00014400"/>
    </source>
</evidence>
<feature type="transmembrane region" description="Helical" evidence="11">
    <location>
        <begin position="197"/>
        <end position="218"/>
    </location>
</feature>
<feature type="transmembrane region" description="Helical" evidence="11">
    <location>
        <begin position="156"/>
        <end position="176"/>
    </location>
</feature>
<evidence type="ECO:0000259" key="12">
    <source>
        <dbReference type="Pfam" id="PF02163"/>
    </source>
</evidence>
<evidence type="ECO:0000256" key="8">
    <source>
        <dbReference type="ARBA" id="ARBA00023136"/>
    </source>
</evidence>
<keyword evidence="6 11" id="KW-0812">Transmembrane</keyword>
<dbReference type="InterPro" id="IPR008915">
    <property type="entry name" value="Peptidase_M50"/>
</dbReference>
<keyword evidence="8 11" id="KW-0472">Membrane</keyword>
<comment type="similarity">
    <text evidence="3">Belongs to the peptidase M50A family.</text>
</comment>
<evidence type="ECO:0000256" key="1">
    <source>
        <dbReference type="ARBA" id="ARBA00001350"/>
    </source>
</evidence>
<dbReference type="InterPro" id="IPR036034">
    <property type="entry name" value="PDZ_sf"/>
</dbReference>
<dbReference type="RefSeq" id="XP_011297260.1">
    <property type="nucleotide sequence ID" value="XM_011298958.1"/>
</dbReference>
<evidence type="ECO:0000256" key="2">
    <source>
        <dbReference type="ARBA" id="ARBA00004127"/>
    </source>
</evidence>
<evidence type="ECO:0000256" key="3">
    <source>
        <dbReference type="ARBA" id="ARBA00009989"/>
    </source>
</evidence>
<dbReference type="GO" id="GO:0005737">
    <property type="term" value="C:cytoplasm"/>
    <property type="evidence" value="ECO:0007669"/>
    <property type="project" value="TreeGrafter"/>
</dbReference>
<evidence type="ECO:0000256" key="9">
    <source>
        <dbReference type="ARBA" id="ARBA00032658"/>
    </source>
</evidence>
<evidence type="ECO:0000313" key="13">
    <source>
        <dbReference type="Proteomes" id="UP000694866"/>
    </source>
</evidence>
<dbReference type="Pfam" id="PF02163">
    <property type="entry name" value="Peptidase_M50"/>
    <property type="match status" value="1"/>
</dbReference>
<accession>A0A9R1SUB5</accession>
<feature type="transmembrane region" description="Helical" evidence="11">
    <location>
        <begin position="69"/>
        <end position="93"/>
    </location>
</feature>
<evidence type="ECO:0000313" key="14">
    <source>
        <dbReference type="RefSeq" id="XP_011297260.1"/>
    </source>
</evidence>
<feature type="transmembrane region" description="Helical" evidence="11">
    <location>
        <begin position="469"/>
        <end position="491"/>
    </location>
</feature>
<dbReference type="SUPFAM" id="SSF50156">
    <property type="entry name" value="PDZ domain-like"/>
    <property type="match status" value="1"/>
</dbReference>
<dbReference type="OrthoDB" id="69989at2759"/>
<organism evidence="13 14">
    <name type="scientific">Fopius arisanus</name>
    <dbReference type="NCBI Taxonomy" id="64838"/>
    <lineage>
        <taxon>Eukaryota</taxon>
        <taxon>Metazoa</taxon>
        <taxon>Ecdysozoa</taxon>
        <taxon>Arthropoda</taxon>
        <taxon>Hexapoda</taxon>
        <taxon>Insecta</taxon>
        <taxon>Pterygota</taxon>
        <taxon>Neoptera</taxon>
        <taxon>Endopterygota</taxon>
        <taxon>Hymenoptera</taxon>
        <taxon>Apocrita</taxon>
        <taxon>Ichneumonoidea</taxon>
        <taxon>Braconidae</taxon>
        <taxon>Opiinae</taxon>
        <taxon>Fopius</taxon>
    </lineage>
</organism>
<dbReference type="Proteomes" id="UP000694866">
    <property type="component" value="Unplaced"/>
</dbReference>
<dbReference type="GO" id="GO:0004222">
    <property type="term" value="F:metalloendopeptidase activity"/>
    <property type="evidence" value="ECO:0007669"/>
    <property type="project" value="InterPro"/>
</dbReference>
<dbReference type="PANTHER" id="PTHR13325:SF3">
    <property type="entry name" value="MEMBRANE-BOUND TRANSCRIPTION FACTOR SITE-2 PROTEASE"/>
    <property type="match status" value="1"/>
</dbReference>
<protein>
    <recommendedName>
        <fullName evidence="5">Membrane-bound transcription factor site-2 protease</fullName>
        <ecNumber evidence="4">3.4.24.85</ecNumber>
    </recommendedName>
    <alternativeName>
        <fullName evidence="9">Endopeptidase S2P</fullName>
    </alternativeName>
</protein>
<dbReference type="CTD" id="36262"/>
<comment type="catalytic activity">
    <reaction evidence="1">
        <text>Cleaves several transcription factors that are type-2 transmembrane proteins within membrane-spanning domains. Known substrates include sterol regulatory element-binding protein (SREBP) -1, SREBP-2 and forms of the transcriptional activator ATF6. SREBP-2 is cleaved at the site 477-DRSRILL-|-CVLTFLCLSFNPLTSLLQWGGA-505. The residues Asn-Pro, 11 residues distal to the site of cleavage in the membrane-spanning domain, are important for cleavage by S2P endopeptidase. Replacement of either of these residues does not prevent cleavage, but there is no cleavage if both of these residues are replaced.</text>
        <dbReference type="EC" id="3.4.24.85"/>
    </reaction>
</comment>
<sequence>MNPINFLAAAGIIHGVLLFFNMLFRSCSHIPYLLFMENTGLEVKTLSIKWFTGAFNRPLVKWGTSRSKFWILWFNLGVVVTIVLLPVVSVILIKMLVVMFLSGPKGERPAAEWELEPMIPGVNVPFADIQYYAITLGLCSIVHEAGHALAAAREDVQLYGVGMLLVYIVPVAFVSLNSEQLSQRPMQNQLRILCAGVWHNIVLAVVAAVGVFISPWLWAPMFSVNSGVVITAIQPHSPLLGITGLSHYDVIHRINDCSVRNSNDWHDCILQSVRQSTPGYCVPQALVQEHDESIPVWTMPSGEINCCRKDSETDGKLCFEFIEEGQVPLQLQEHSCLPARLIIEKSRGFCSSGQYCPETGTNCMKPTLDNVTKVVQIKREIGRDVLFFGYPADIYRTIEISEWVPKYQFLSSEMPESLALLCKYITVISAGLAVMNVVPCFFFDGQHIVSTLAQNFLRPRIRHKSLRQAIALTITSVGSLVLVINIIHAFVQRQR</sequence>
<feature type="domain" description="Peptidase M50" evidence="12">
    <location>
        <begin position="131"/>
        <end position="474"/>
    </location>
</feature>
<name>A0A9R1SUB5_9HYME</name>
<dbReference type="GeneID" id="105263007"/>
<keyword evidence="13" id="KW-1185">Reference proteome</keyword>
<dbReference type="InterPro" id="IPR001193">
    <property type="entry name" value="MBTPS2"/>
</dbReference>
<keyword evidence="7 11" id="KW-1133">Transmembrane helix</keyword>
<comment type="subcellular location">
    <subcellularLocation>
        <location evidence="2">Endomembrane system</location>
        <topology evidence="2">Multi-pass membrane protein</topology>
    </subcellularLocation>
</comment>
<evidence type="ECO:0000256" key="10">
    <source>
        <dbReference type="ARBA" id="ARBA00045828"/>
    </source>
</evidence>
<dbReference type="GO" id="GO:1905897">
    <property type="term" value="P:regulation of response to endoplasmic reticulum stress"/>
    <property type="evidence" value="ECO:0007669"/>
    <property type="project" value="TreeGrafter"/>
</dbReference>
<evidence type="ECO:0000256" key="4">
    <source>
        <dbReference type="ARBA" id="ARBA00012347"/>
    </source>
</evidence>
<keyword evidence="14" id="KW-0378">Hydrolase</keyword>
<reference evidence="14" key="1">
    <citation type="submission" date="2025-08" db="UniProtKB">
        <authorList>
            <consortium name="RefSeq"/>
        </authorList>
    </citation>
    <scope>IDENTIFICATION</scope>
    <source>
        <strain evidence="14">USDA-PBARC FA_bdor</strain>
        <tissue evidence="14">Whole organism</tissue>
    </source>
</reference>
<dbReference type="PRINTS" id="PR01000">
    <property type="entry name" value="SREBPS2PTASE"/>
</dbReference>
<dbReference type="GO" id="GO:0016020">
    <property type="term" value="C:membrane"/>
    <property type="evidence" value="ECO:0007669"/>
    <property type="project" value="InterPro"/>
</dbReference>
<proteinExistence type="inferred from homology"/>
<dbReference type="KEGG" id="fas:105263007"/>